<evidence type="ECO:0000313" key="2">
    <source>
        <dbReference type="EMBL" id="KAF8486235.1"/>
    </source>
</evidence>
<sequence length="73" mass="8221">MWCVLWCVIDHAPLLEAADAADTVSIRDVYRPYCLVIYFCTLRVLGCVRGISGTSSCDWHVPDTFVGTRILQQ</sequence>
<dbReference type="AlphaFoldDB" id="A0A9P5N578"/>
<feature type="chain" id="PRO_5040300974" description="Secreted protein" evidence="1">
    <location>
        <begin position="18"/>
        <end position="73"/>
    </location>
</feature>
<feature type="signal peptide" evidence="1">
    <location>
        <begin position="1"/>
        <end position="17"/>
    </location>
</feature>
<reference evidence="2" key="1">
    <citation type="submission" date="2019-10" db="EMBL/GenBank/DDBJ databases">
        <authorList>
            <consortium name="DOE Joint Genome Institute"/>
            <person name="Kuo A."/>
            <person name="Miyauchi S."/>
            <person name="Kiss E."/>
            <person name="Drula E."/>
            <person name="Kohler A."/>
            <person name="Sanchez-Garcia M."/>
            <person name="Andreopoulos B."/>
            <person name="Barry K.W."/>
            <person name="Bonito G."/>
            <person name="Buee M."/>
            <person name="Carver A."/>
            <person name="Chen C."/>
            <person name="Cichocki N."/>
            <person name="Clum A."/>
            <person name="Culley D."/>
            <person name="Crous P.W."/>
            <person name="Fauchery L."/>
            <person name="Girlanda M."/>
            <person name="Hayes R."/>
            <person name="Keri Z."/>
            <person name="LaButti K."/>
            <person name="Lipzen A."/>
            <person name="Lombard V."/>
            <person name="Magnuson J."/>
            <person name="Maillard F."/>
            <person name="Morin E."/>
            <person name="Murat C."/>
            <person name="Nolan M."/>
            <person name="Ohm R."/>
            <person name="Pangilinan J."/>
            <person name="Pereira M."/>
            <person name="Perotto S."/>
            <person name="Peter M."/>
            <person name="Riley R."/>
            <person name="Sitrit Y."/>
            <person name="Stielow B."/>
            <person name="Szollosi G."/>
            <person name="Zifcakova L."/>
            <person name="Stursova M."/>
            <person name="Spatafora J.W."/>
            <person name="Tedersoo L."/>
            <person name="Vaario L.-M."/>
            <person name="Yamada A."/>
            <person name="Yan M."/>
            <person name="Wang P."/>
            <person name="Xu J."/>
            <person name="Bruns T."/>
            <person name="Baldrian P."/>
            <person name="Vilgalys R."/>
            <person name="Henrissat B."/>
            <person name="Grigoriev I.V."/>
            <person name="Hibbett D."/>
            <person name="Nagy L.G."/>
            <person name="Martin F.M."/>
        </authorList>
    </citation>
    <scope>NUCLEOTIDE SEQUENCE</scope>
    <source>
        <strain evidence="2">Prilba</strain>
    </source>
</reference>
<evidence type="ECO:0000313" key="3">
    <source>
        <dbReference type="Proteomes" id="UP000759537"/>
    </source>
</evidence>
<reference evidence="2" key="2">
    <citation type="journal article" date="2020" name="Nat. Commun.">
        <title>Large-scale genome sequencing of mycorrhizal fungi provides insights into the early evolution of symbiotic traits.</title>
        <authorList>
            <person name="Miyauchi S."/>
            <person name="Kiss E."/>
            <person name="Kuo A."/>
            <person name="Drula E."/>
            <person name="Kohler A."/>
            <person name="Sanchez-Garcia M."/>
            <person name="Morin E."/>
            <person name="Andreopoulos B."/>
            <person name="Barry K.W."/>
            <person name="Bonito G."/>
            <person name="Buee M."/>
            <person name="Carver A."/>
            <person name="Chen C."/>
            <person name="Cichocki N."/>
            <person name="Clum A."/>
            <person name="Culley D."/>
            <person name="Crous P.W."/>
            <person name="Fauchery L."/>
            <person name="Girlanda M."/>
            <person name="Hayes R.D."/>
            <person name="Keri Z."/>
            <person name="LaButti K."/>
            <person name="Lipzen A."/>
            <person name="Lombard V."/>
            <person name="Magnuson J."/>
            <person name="Maillard F."/>
            <person name="Murat C."/>
            <person name="Nolan M."/>
            <person name="Ohm R.A."/>
            <person name="Pangilinan J."/>
            <person name="Pereira M.F."/>
            <person name="Perotto S."/>
            <person name="Peter M."/>
            <person name="Pfister S."/>
            <person name="Riley R."/>
            <person name="Sitrit Y."/>
            <person name="Stielow J.B."/>
            <person name="Szollosi G."/>
            <person name="Zifcakova L."/>
            <person name="Stursova M."/>
            <person name="Spatafora J.W."/>
            <person name="Tedersoo L."/>
            <person name="Vaario L.M."/>
            <person name="Yamada A."/>
            <person name="Yan M."/>
            <person name="Wang P."/>
            <person name="Xu J."/>
            <person name="Bruns T."/>
            <person name="Baldrian P."/>
            <person name="Vilgalys R."/>
            <person name="Dunand C."/>
            <person name="Henrissat B."/>
            <person name="Grigoriev I.V."/>
            <person name="Hibbett D."/>
            <person name="Nagy L.G."/>
            <person name="Martin F.M."/>
        </authorList>
    </citation>
    <scope>NUCLEOTIDE SEQUENCE</scope>
    <source>
        <strain evidence="2">Prilba</strain>
    </source>
</reference>
<dbReference type="EMBL" id="WHVB01000002">
    <property type="protein sequence ID" value="KAF8486235.1"/>
    <property type="molecule type" value="Genomic_DNA"/>
</dbReference>
<keyword evidence="1" id="KW-0732">Signal</keyword>
<evidence type="ECO:0008006" key="4">
    <source>
        <dbReference type="Google" id="ProtNLM"/>
    </source>
</evidence>
<organism evidence="2 3">
    <name type="scientific">Russula ochroleuca</name>
    <dbReference type="NCBI Taxonomy" id="152965"/>
    <lineage>
        <taxon>Eukaryota</taxon>
        <taxon>Fungi</taxon>
        <taxon>Dikarya</taxon>
        <taxon>Basidiomycota</taxon>
        <taxon>Agaricomycotina</taxon>
        <taxon>Agaricomycetes</taxon>
        <taxon>Russulales</taxon>
        <taxon>Russulaceae</taxon>
        <taxon>Russula</taxon>
    </lineage>
</organism>
<accession>A0A9P5N578</accession>
<proteinExistence type="predicted"/>
<evidence type="ECO:0000256" key="1">
    <source>
        <dbReference type="SAM" id="SignalP"/>
    </source>
</evidence>
<name>A0A9P5N578_9AGAM</name>
<protein>
    <recommendedName>
        <fullName evidence="4">Secreted protein</fullName>
    </recommendedName>
</protein>
<dbReference type="Proteomes" id="UP000759537">
    <property type="component" value="Unassembled WGS sequence"/>
</dbReference>
<keyword evidence="3" id="KW-1185">Reference proteome</keyword>
<comment type="caution">
    <text evidence="2">The sequence shown here is derived from an EMBL/GenBank/DDBJ whole genome shotgun (WGS) entry which is preliminary data.</text>
</comment>
<gene>
    <name evidence="2" type="ORF">DFH94DRAFT_711731</name>
</gene>